<evidence type="ECO:0000313" key="8">
    <source>
        <dbReference type="EMBL" id="CEQ39371.1"/>
    </source>
</evidence>
<dbReference type="InterPro" id="IPR018253">
    <property type="entry name" value="DnaJ_domain_CS"/>
</dbReference>
<dbReference type="PANTHER" id="PTHR44157:SF1">
    <property type="entry name" value="DNAJ HOMOLOG SUBFAMILY C MEMBER 11"/>
    <property type="match status" value="1"/>
</dbReference>
<dbReference type="EMBL" id="CENE01000003">
    <property type="protein sequence ID" value="CEQ39371.1"/>
    <property type="molecule type" value="Genomic_DNA"/>
</dbReference>
<accession>A0A0D6EHI4</accession>
<evidence type="ECO:0000256" key="3">
    <source>
        <dbReference type="ARBA" id="ARBA00023186"/>
    </source>
</evidence>
<keyword evidence="6" id="KW-0812">Transmembrane</keyword>
<reference evidence="9" key="1">
    <citation type="submission" date="2015-02" db="EMBL/GenBank/DDBJ databases">
        <authorList>
            <person name="Gon?alves P."/>
        </authorList>
    </citation>
    <scope>NUCLEOTIDE SEQUENCE [LARGE SCALE GENOMIC DNA]</scope>
</reference>
<feature type="region of interest" description="Disordered" evidence="5">
    <location>
        <begin position="1"/>
        <end position="39"/>
    </location>
</feature>
<feature type="non-terminal residue" evidence="8">
    <location>
        <position position="1"/>
    </location>
</feature>
<feature type="region of interest" description="Disordered" evidence="5">
    <location>
        <begin position="74"/>
        <end position="106"/>
    </location>
</feature>
<dbReference type="Pfam" id="PF22774">
    <property type="entry name" value="DNAJC11_beta-barrel"/>
    <property type="match status" value="1"/>
</dbReference>
<dbReference type="PROSITE" id="PS50076">
    <property type="entry name" value="DNAJ_2"/>
    <property type="match status" value="1"/>
</dbReference>
<dbReference type="GO" id="GO:0005739">
    <property type="term" value="C:mitochondrion"/>
    <property type="evidence" value="ECO:0007669"/>
    <property type="project" value="GOC"/>
</dbReference>
<evidence type="ECO:0000256" key="2">
    <source>
        <dbReference type="ARBA" id="ARBA00023136"/>
    </source>
</evidence>
<protein>
    <submittedName>
        <fullName evidence="8">SPOSA6832_00882-mRNA-1:cds</fullName>
    </submittedName>
</protein>
<gene>
    <name evidence="8" type="primary">SPOSA6832_00882</name>
</gene>
<keyword evidence="9" id="KW-1185">Reference proteome</keyword>
<dbReference type="OrthoDB" id="10250354at2759"/>
<dbReference type="CDD" id="cd06257">
    <property type="entry name" value="DnaJ"/>
    <property type="match status" value="1"/>
</dbReference>
<evidence type="ECO:0000256" key="1">
    <source>
        <dbReference type="ARBA" id="ARBA00004370"/>
    </source>
</evidence>
<evidence type="ECO:0000256" key="5">
    <source>
        <dbReference type="SAM" id="MobiDB-lite"/>
    </source>
</evidence>
<dbReference type="Pfam" id="PF00226">
    <property type="entry name" value="DnaJ"/>
    <property type="match status" value="1"/>
</dbReference>
<dbReference type="SUPFAM" id="SSF46565">
    <property type="entry name" value="Chaperone J-domain"/>
    <property type="match status" value="1"/>
</dbReference>
<keyword evidence="4" id="KW-0175">Coiled coil</keyword>
<dbReference type="InterPro" id="IPR052243">
    <property type="entry name" value="Mito_inner_membrane_organizer"/>
</dbReference>
<feature type="compositionally biased region" description="Polar residues" evidence="5">
    <location>
        <begin position="85"/>
        <end position="94"/>
    </location>
</feature>
<dbReference type="InterPro" id="IPR001623">
    <property type="entry name" value="DnaJ_domain"/>
</dbReference>
<feature type="domain" description="J" evidence="7">
    <location>
        <begin position="60"/>
        <end position="159"/>
    </location>
</feature>
<dbReference type="PANTHER" id="PTHR44157">
    <property type="entry name" value="DNAJ HOMOLOG SUBFAMILY C MEMBER 11"/>
    <property type="match status" value="1"/>
</dbReference>
<dbReference type="InterPro" id="IPR024586">
    <property type="entry name" value="DnaJ-like_C11_C"/>
</dbReference>
<organism evidence="8 9">
    <name type="scientific">Sporidiobolus salmonicolor</name>
    <name type="common">Yeast-like fungus</name>
    <name type="synonym">Sporobolomyces salmonicolor</name>
    <dbReference type="NCBI Taxonomy" id="5005"/>
    <lineage>
        <taxon>Eukaryota</taxon>
        <taxon>Fungi</taxon>
        <taxon>Dikarya</taxon>
        <taxon>Basidiomycota</taxon>
        <taxon>Pucciniomycotina</taxon>
        <taxon>Microbotryomycetes</taxon>
        <taxon>Sporidiobolales</taxon>
        <taxon>Sporidiobolaceae</taxon>
        <taxon>Sporobolomyces</taxon>
    </lineage>
</organism>
<dbReference type="InterPro" id="IPR055225">
    <property type="entry name" value="DNAJC11-like_beta-barrel"/>
</dbReference>
<evidence type="ECO:0000256" key="6">
    <source>
        <dbReference type="SAM" id="Phobius"/>
    </source>
</evidence>
<dbReference type="GO" id="GO:0016020">
    <property type="term" value="C:membrane"/>
    <property type="evidence" value="ECO:0007669"/>
    <property type="project" value="UniProtKB-SubCell"/>
</dbReference>
<keyword evidence="3" id="KW-0143">Chaperone</keyword>
<dbReference type="GO" id="GO:0042407">
    <property type="term" value="P:cristae formation"/>
    <property type="evidence" value="ECO:0007669"/>
    <property type="project" value="TreeGrafter"/>
</dbReference>
<comment type="subcellular location">
    <subcellularLocation>
        <location evidence="1">Membrane</location>
    </subcellularLocation>
</comment>
<dbReference type="Pfam" id="PF11875">
    <property type="entry name" value="DnaJ-like_C11_C"/>
    <property type="match status" value="1"/>
</dbReference>
<evidence type="ECO:0000259" key="7">
    <source>
        <dbReference type="PROSITE" id="PS50076"/>
    </source>
</evidence>
<dbReference type="PROSITE" id="PS00636">
    <property type="entry name" value="DNAJ_1"/>
    <property type="match status" value="1"/>
</dbReference>
<evidence type="ECO:0000256" key="4">
    <source>
        <dbReference type="SAM" id="Coils"/>
    </source>
</evidence>
<dbReference type="PRINTS" id="PR00625">
    <property type="entry name" value="JDOMAIN"/>
</dbReference>
<keyword evidence="6" id="KW-1133">Transmembrane helix</keyword>
<proteinExistence type="predicted"/>
<dbReference type="AlphaFoldDB" id="A0A0D6EHI4"/>
<feature type="coiled-coil region" evidence="4">
    <location>
        <begin position="169"/>
        <end position="208"/>
    </location>
</feature>
<dbReference type="Gene3D" id="1.10.287.110">
    <property type="entry name" value="DnaJ domain"/>
    <property type="match status" value="1"/>
</dbReference>
<sequence>MSAFVSPSTGDDLPWDQHDPLFGAHTSAEDDPDQPDRDLPECVSSYSFLMPTLARLSCTFLLLVLAISTLYSTSPTTPQKRRSPRATSASQVRPSSFPPAPHYSRANLATDETTPALLHPDRHRDPSLKKAADARFQSLSYAFEVLSDPHKRAIYDELGEDGLKTSWEVATKGKTAQELRAEYERLNRQQLEANLENLVKSKGELTITSDARILFLSDDERIRLGGPEDLSPMQRLQSISTRQLFLKHSFTPINPATSIVLTSQLLARQGVGAGNMLIKLQHNLSSKLSLEIGTTLLRPRSLTFKSTYSPDADTFVRLDVLPLKSLSFPQPPKFTLTLGRKIFAQTTGTLTLRSGNYALGSWGKRLLQPYSDSTLSLGLHHDSGWNAELTSGVFTQQLSTSWGKTVLGGVKLNVFGVVTNTGAASVGWSADRRITENVKAGMGVEVAVNGSMTFKLRFTRLGQRIHLPILVASSFDAPLFATLTILPAAGMIATNYWILAPRKRRRVTSSKIRELRKEYADYILEKRTEALEAQALLKEHVARRIREEESKNVPLQSLLAPSASQLTIPPNRSKSHLLGFYDCAVGEKKQLRIRYRFRNKVHVHIYEDREAVGIPMREHCLE</sequence>
<dbReference type="InterPro" id="IPR036869">
    <property type="entry name" value="J_dom_sf"/>
</dbReference>
<dbReference type="Proteomes" id="UP000243876">
    <property type="component" value="Unassembled WGS sequence"/>
</dbReference>
<keyword evidence="2 6" id="KW-0472">Membrane</keyword>
<feature type="transmembrane region" description="Helical" evidence="6">
    <location>
        <begin position="479"/>
        <end position="499"/>
    </location>
</feature>
<name>A0A0D6EHI4_SPOSA</name>
<evidence type="ECO:0000313" key="9">
    <source>
        <dbReference type="Proteomes" id="UP000243876"/>
    </source>
</evidence>